<evidence type="ECO:0000256" key="2">
    <source>
        <dbReference type="ARBA" id="ARBA00022801"/>
    </source>
</evidence>
<evidence type="ECO:0000256" key="1">
    <source>
        <dbReference type="ARBA" id="ARBA00007401"/>
    </source>
</evidence>
<gene>
    <name evidence="9" type="primary">galB</name>
    <name evidence="9" type="ORF">P0Y49_12820</name>
</gene>
<dbReference type="SUPFAM" id="SSF51445">
    <property type="entry name" value="(Trans)glycosidases"/>
    <property type="match status" value="1"/>
</dbReference>
<dbReference type="SUPFAM" id="SSF49303">
    <property type="entry name" value="beta-Galactosidase/glucuronidase domain"/>
    <property type="match status" value="1"/>
</dbReference>
<feature type="domain" description="Glycoside hydrolase family 2 catalytic" evidence="5">
    <location>
        <begin position="300"/>
        <end position="453"/>
    </location>
</feature>
<dbReference type="Gene3D" id="2.60.120.260">
    <property type="entry name" value="Galactose-binding domain-like"/>
    <property type="match status" value="1"/>
</dbReference>
<proteinExistence type="inferred from homology"/>
<reference evidence="9" key="1">
    <citation type="submission" date="2023-03" db="EMBL/GenBank/DDBJ databases">
        <title>Andean soil-derived lignocellulolytic bacterial consortium as a source of novel taxa and putative plastic-active enzymes.</title>
        <authorList>
            <person name="Diaz-Garcia L."/>
            <person name="Chuvochina M."/>
            <person name="Feuerriegel G."/>
            <person name="Bunk B."/>
            <person name="Sproer C."/>
            <person name="Streit W.R."/>
            <person name="Rodriguez L.M."/>
            <person name="Overmann J."/>
            <person name="Jimenez D.J."/>
        </authorList>
    </citation>
    <scope>NUCLEOTIDE SEQUENCE</scope>
    <source>
        <strain evidence="9">MAG 3858</strain>
    </source>
</reference>
<dbReference type="InterPro" id="IPR006102">
    <property type="entry name" value="Ig-like_GH2"/>
</dbReference>
<dbReference type="InterPro" id="IPR023232">
    <property type="entry name" value="Glyco_hydro_2_AS"/>
</dbReference>
<dbReference type="Gene3D" id="2.60.40.10">
    <property type="entry name" value="Immunoglobulins"/>
    <property type="match status" value="3"/>
</dbReference>
<dbReference type="EMBL" id="CP119313">
    <property type="protein sequence ID" value="WEK17679.1"/>
    <property type="molecule type" value="Genomic_DNA"/>
</dbReference>
<dbReference type="SUPFAM" id="SSF49373">
    <property type="entry name" value="Invasin/intimin cell-adhesion fragments"/>
    <property type="match status" value="1"/>
</dbReference>
<evidence type="ECO:0000259" key="4">
    <source>
        <dbReference type="Pfam" id="PF00703"/>
    </source>
</evidence>
<dbReference type="InterPro" id="IPR040605">
    <property type="entry name" value="Glyco_hydro2_dom5"/>
</dbReference>
<dbReference type="PRINTS" id="PR00132">
    <property type="entry name" value="GLHYDRLASE2"/>
</dbReference>
<feature type="domain" description="Glycoside hydrolase family 2" evidence="8">
    <location>
        <begin position="697"/>
        <end position="798"/>
    </location>
</feature>
<comment type="similarity">
    <text evidence="1">Belongs to the glycosyl hydrolase 2 family.</text>
</comment>
<dbReference type="PANTHER" id="PTHR42732:SF1">
    <property type="entry name" value="BETA-MANNOSIDASE"/>
    <property type="match status" value="1"/>
</dbReference>
<keyword evidence="3" id="KW-0326">Glycosidase</keyword>
<dbReference type="AlphaFoldDB" id="A0AAJ5W422"/>
<dbReference type="InterPro" id="IPR048229">
    <property type="entry name" value="GalB-like"/>
</dbReference>
<organism evidence="9 10">
    <name type="scientific">Candidatus Pedobacter colombiensis</name>
    <dbReference type="NCBI Taxonomy" id="3121371"/>
    <lineage>
        <taxon>Bacteria</taxon>
        <taxon>Pseudomonadati</taxon>
        <taxon>Bacteroidota</taxon>
        <taxon>Sphingobacteriia</taxon>
        <taxon>Sphingobacteriales</taxon>
        <taxon>Sphingobacteriaceae</taxon>
        <taxon>Pedobacter</taxon>
    </lineage>
</organism>
<dbReference type="Gene3D" id="3.20.20.80">
    <property type="entry name" value="Glycosidases"/>
    <property type="match status" value="1"/>
</dbReference>
<evidence type="ECO:0000259" key="6">
    <source>
        <dbReference type="Pfam" id="PF02837"/>
    </source>
</evidence>
<dbReference type="Proteomes" id="UP001214530">
    <property type="component" value="Chromosome"/>
</dbReference>
<name>A0AAJ5W422_9SPHI</name>
<dbReference type="InterPro" id="IPR006104">
    <property type="entry name" value="Glyco_hydro_2_N"/>
</dbReference>
<dbReference type="PROSITE" id="PS00608">
    <property type="entry name" value="GLYCOSYL_HYDROL_F2_2"/>
    <property type="match status" value="1"/>
</dbReference>
<dbReference type="GO" id="GO:0004553">
    <property type="term" value="F:hydrolase activity, hydrolyzing O-glycosyl compounds"/>
    <property type="evidence" value="ECO:0007669"/>
    <property type="project" value="InterPro"/>
</dbReference>
<dbReference type="SUPFAM" id="SSF49785">
    <property type="entry name" value="Galactose-binding domain-like"/>
    <property type="match status" value="1"/>
</dbReference>
<dbReference type="GO" id="GO:0005975">
    <property type="term" value="P:carbohydrate metabolic process"/>
    <property type="evidence" value="ECO:0007669"/>
    <property type="project" value="InterPro"/>
</dbReference>
<dbReference type="InterPro" id="IPR017853">
    <property type="entry name" value="GH"/>
</dbReference>
<accession>A0AAJ5W422</accession>
<sequence>MTLRKNLVLLFLILIVGLKASSQSRIHQSFNQDWKFFLGDHAEAKSSDFNDLGWRKLSLPHDWSIEGKFDEKNPAKPEGGGLPTGIAWYRKSFTLPAALQQKNIFIEFDGVYKNSEVWINDHLLGKRPYGYSSFRYELTKYLKAGKNVIAVRVDNSAQPDSRWYSGSGIYRNVWLSATGKVAVDHWGTFVSTPEVSKATAKVSFKTTVRNQDKLKRKVDVQSQVFDTKGNLVATAKTEDVMLKDTLTEVTQFATINNPELWSVSRPHLYKVVTRLFVGKKLLDSYETPLGIRYFNFDAAKGFTLNDEYLKILGVCMHHDLGALGAAVNIRAMERQLEILKEMGCNAIRTAHNPPAPELLDLCDKMGFLVMDEAFDMWKKKKNSKDYHLNFTEWHASDLQDMVKRDRNHPSVILWSIGNEIREQFDSTGLAITKELVKLVKDLDTTRPVLSALTETDAKKNFIYQAGVLDIYGLNYNHKLYKDFPKNYPGQKFLATETTSSLDTRGFYEMPSDSIRRWPKDGKTKFTEGNAEFAASSYDNVSAYWGSTHEETWKEAKKYDHVSGLFVWTGFDYLGEPLPYPWPARSSYFGIVDLAGFPKDAYYMYQSEWTNKPVLHLFPHWNWTAGKMVDVWAYYNNADEVELFLNGKSLGKRTKQGEDLHIVWSVKYEPGTLKAVSKKNGQVVLVKEINTAGKPAKIELLTDRNQIAADGKDLSFVTVRILDAKGNLVPDADNLVQFKLEGEGTIAGVDNGFQASLEPFKAEYRKAYRGLCLAIVEAKNKAGKIKLIATSAGLKPSEVWISVKGIK</sequence>
<evidence type="ECO:0000313" key="10">
    <source>
        <dbReference type="Proteomes" id="UP001214530"/>
    </source>
</evidence>
<dbReference type="InterPro" id="IPR006103">
    <property type="entry name" value="Glyco_hydro_2_cat"/>
</dbReference>
<evidence type="ECO:0000256" key="3">
    <source>
        <dbReference type="ARBA" id="ARBA00023295"/>
    </source>
</evidence>
<dbReference type="InterPro" id="IPR006101">
    <property type="entry name" value="Glyco_hydro_2"/>
</dbReference>
<dbReference type="InterPro" id="IPR032311">
    <property type="entry name" value="DUF4982"/>
</dbReference>
<dbReference type="Pfam" id="PF18565">
    <property type="entry name" value="Glyco_hydro2_C5"/>
    <property type="match status" value="1"/>
</dbReference>
<dbReference type="InterPro" id="IPR008964">
    <property type="entry name" value="Invasin/intimin_cell_adhesion"/>
</dbReference>
<dbReference type="InterPro" id="IPR051913">
    <property type="entry name" value="GH2_Domain-Containing"/>
</dbReference>
<evidence type="ECO:0000259" key="7">
    <source>
        <dbReference type="Pfam" id="PF16355"/>
    </source>
</evidence>
<dbReference type="InterPro" id="IPR013783">
    <property type="entry name" value="Ig-like_fold"/>
</dbReference>
<dbReference type="InterPro" id="IPR036156">
    <property type="entry name" value="Beta-gal/glucu_dom_sf"/>
</dbReference>
<dbReference type="NCBIfam" id="NF041463">
    <property type="entry name" value="GalB"/>
    <property type="match status" value="1"/>
</dbReference>
<evidence type="ECO:0000259" key="5">
    <source>
        <dbReference type="Pfam" id="PF02836"/>
    </source>
</evidence>
<keyword evidence="2" id="KW-0378">Hydrolase</keyword>
<dbReference type="Pfam" id="PF02836">
    <property type="entry name" value="Glyco_hydro_2_C"/>
    <property type="match status" value="1"/>
</dbReference>
<dbReference type="Pfam" id="PF00703">
    <property type="entry name" value="Glyco_hydro_2"/>
    <property type="match status" value="1"/>
</dbReference>
<feature type="domain" description="DUF4982" evidence="7">
    <location>
        <begin position="625"/>
        <end position="683"/>
    </location>
</feature>
<dbReference type="PANTHER" id="PTHR42732">
    <property type="entry name" value="BETA-GALACTOSIDASE"/>
    <property type="match status" value="1"/>
</dbReference>
<dbReference type="Pfam" id="PF16355">
    <property type="entry name" value="DUF4982"/>
    <property type="match status" value="1"/>
</dbReference>
<dbReference type="InterPro" id="IPR008979">
    <property type="entry name" value="Galactose-bd-like_sf"/>
</dbReference>
<evidence type="ECO:0000259" key="8">
    <source>
        <dbReference type="Pfam" id="PF18565"/>
    </source>
</evidence>
<feature type="domain" description="Glycosyl hydrolases family 2 sugar binding" evidence="6">
    <location>
        <begin position="85"/>
        <end position="176"/>
    </location>
</feature>
<evidence type="ECO:0000313" key="9">
    <source>
        <dbReference type="EMBL" id="WEK17679.1"/>
    </source>
</evidence>
<feature type="domain" description="Glycoside hydrolase family 2 immunoglobulin-like beta-sandwich" evidence="4">
    <location>
        <begin position="191"/>
        <end position="292"/>
    </location>
</feature>
<protein>
    <submittedName>
        <fullName evidence="9">Beta-galactosidase GalB</fullName>
    </submittedName>
</protein>
<dbReference type="Pfam" id="PF02837">
    <property type="entry name" value="Glyco_hydro_2_N"/>
    <property type="match status" value="1"/>
</dbReference>